<protein>
    <submittedName>
        <fullName evidence="2">9515_t:CDS:1</fullName>
    </submittedName>
</protein>
<reference evidence="2" key="1">
    <citation type="submission" date="2021-06" db="EMBL/GenBank/DDBJ databases">
        <authorList>
            <person name="Kallberg Y."/>
            <person name="Tangrot J."/>
            <person name="Rosling A."/>
        </authorList>
    </citation>
    <scope>NUCLEOTIDE SEQUENCE</scope>
    <source>
        <strain evidence="2">MA453B</strain>
    </source>
</reference>
<feature type="transmembrane region" description="Helical" evidence="1">
    <location>
        <begin position="511"/>
        <end position="530"/>
    </location>
</feature>
<gene>
    <name evidence="2" type="ORF">DERYTH_LOCUS16626</name>
</gene>
<feature type="non-terminal residue" evidence="2">
    <location>
        <position position="1"/>
    </location>
</feature>
<keyword evidence="1" id="KW-0812">Transmembrane</keyword>
<organism evidence="2 3">
    <name type="scientific">Dentiscutata erythropus</name>
    <dbReference type="NCBI Taxonomy" id="1348616"/>
    <lineage>
        <taxon>Eukaryota</taxon>
        <taxon>Fungi</taxon>
        <taxon>Fungi incertae sedis</taxon>
        <taxon>Mucoromycota</taxon>
        <taxon>Glomeromycotina</taxon>
        <taxon>Glomeromycetes</taxon>
        <taxon>Diversisporales</taxon>
        <taxon>Gigasporaceae</taxon>
        <taxon>Dentiscutata</taxon>
    </lineage>
</organism>
<dbReference type="AlphaFoldDB" id="A0A9N9IVC2"/>
<keyword evidence="3" id="KW-1185">Reference proteome</keyword>
<dbReference type="Proteomes" id="UP000789405">
    <property type="component" value="Unassembled WGS sequence"/>
</dbReference>
<proteinExistence type="predicted"/>
<sequence>NLFVANGTTNKYNGITLNLIMDTQLSSFLIYNINKALVYWITYNLPQISDPNIYATNYGNFNLDTFSFKTIFPMVDGNYGFIIEDQEHVTILNESMTNIFIYYKYLNTKTSKISENSLLYHARNVSEISNISCSSDYSEYGNVCMITEPTEKFANSTLFMIYQINFLSSGSVIKFTTIKNTTNNNDLYFDIHPSFFGGSIVTSWILTTPQTLIKVPTVIPISQTSNYADMTGSIIMLNGTEITWSLNQLNQLNQSKSAFKSAVFDLMKNNTYILYVKYFDNEWDIFSIDLPKSRNDRGYDNPNIISTYPKINDNTIIPESTNNINIIFSSNISMSLNNITIYQLDTNTDQLNFRKFYSGSSDCYISFNRNLSCSVTSSIFNQWNTTYVIVMDNNFVMFSTTNEPMYGIEPYRWNFTTIPCDSKSNKELYSGTIRLTLKDGIKNDSLSDIFGNVTRELVENPCQASTSQIINNLNELINDTDSLIYKNNYTKYLNSSYGFKVNVNFWDDIKYKLLGLLIGSIILGLIMLLARHKYPETNEPFIQWFTKYKNIISIFTVCSGANVSLLEFLTSNFAGFLMFNAPFSDSVKRWIYWVTIIDTFIENIPQLIIQ</sequence>
<evidence type="ECO:0000313" key="2">
    <source>
        <dbReference type="EMBL" id="CAG8748116.1"/>
    </source>
</evidence>
<evidence type="ECO:0000313" key="3">
    <source>
        <dbReference type="Proteomes" id="UP000789405"/>
    </source>
</evidence>
<keyword evidence="1" id="KW-0472">Membrane</keyword>
<comment type="caution">
    <text evidence="2">The sequence shown here is derived from an EMBL/GenBank/DDBJ whole genome shotgun (WGS) entry which is preliminary data.</text>
</comment>
<dbReference type="OrthoDB" id="2403479at2759"/>
<feature type="transmembrane region" description="Helical" evidence="1">
    <location>
        <begin position="551"/>
        <end position="570"/>
    </location>
</feature>
<accession>A0A9N9IVC2</accession>
<feature type="non-terminal residue" evidence="2">
    <location>
        <position position="610"/>
    </location>
</feature>
<dbReference type="EMBL" id="CAJVPY010014747">
    <property type="protein sequence ID" value="CAG8748116.1"/>
    <property type="molecule type" value="Genomic_DNA"/>
</dbReference>
<keyword evidence="1" id="KW-1133">Transmembrane helix</keyword>
<name>A0A9N9IVC2_9GLOM</name>
<evidence type="ECO:0000256" key="1">
    <source>
        <dbReference type="SAM" id="Phobius"/>
    </source>
</evidence>